<evidence type="ECO:0000259" key="1">
    <source>
        <dbReference type="PROSITE" id="PS51857"/>
    </source>
</evidence>
<dbReference type="InterPro" id="IPR002059">
    <property type="entry name" value="CSP_DNA-bd"/>
</dbReference>
<sequence length="346" mass="39440">MIKLMLFIDGTWLYSNTPRLVEASGIPGFMLDFGKLPRVLADEVTRQLGHPDYTVVRTHLFGSYADNVDPRDADPVQRRLNFFGMLRQQHHYEVEAFPINFRGNRLRKTDRDPANTFEPKEKCVDIALATSMLFSAAMPNAYDVAVAVLGDQDFKPVLQSVRRLGKRVAIASIQGACAGEYSDPLDTARVRDLDMIWLEDLLPALARRYDPHVLECQAPQHRGDRRVQTTYYPKRGEKFYCEECRHSFSRDRRENAPSPEQPAKWAVMGTPLSGVVCHKRMDKSYGFIRVTGCGEWDGPEYFFHESDIADDISFAELPEGAEVDFVVKADPPEGKAPPAREVRWRR</sequence>
<protein>
    <submittedName>
        <fullName evidence="2">NYN domain-containing protein</fullName>
    </submittedName>
</protein>
<dbReference type="InterPro" id="IPR021139">
    <property type="entry name" value="NYN"/>
</dbReference>
<evidence type="ECO:0000313" key="2">
    <source>
        <dbReference type="EMBL" id="MBI5169261.1"/>
    </source>
</evidence>
<comment type="caution">
    <text evidence="2">The sequence shown here is derived from an EMBL/GenBank/DDBJ whole genome shotgun (WGS) entry which is preliminary data.</text>
</comment>
<dbReference type="Pfam" id="PF01936">
    <property type="entry name" value="NYN"/>
    <property type="match status" value="1"/>
</dbReference>
<dbReference type="GO" id="GO:0003676">
    <property type="term" value="F:nucleic acid binding"/>
    <property type="evidence" value="ECO:0007669"/>
    <property type="project" value="InterPro"/>
</dbReference>
<proteinExistence type="predicted"/>
<dbReference type="PROSITE" id="PS51857">
    <property type="entry name" value="CSD_2"/>
    <property type="match status" value="1"/>
</dbReference>
<feature type="domain" description="CSD" evidence="1">
    <location>
        <begin position="271"/>
        <end position="344"/>
    </location>
</feature>
<dbReference type="EMBL" id="JACRIW010000047">
    <property type="protein sequence ID" value="MBI5169261.1"/>
    <property type="molecule type" value="Genomic_DNA"/>
</dbReference>
<accession>A0A933SB34</accession>
<reference evidence="2" key="1">
    <citation type="submission" date="2020-07" db="EMBL/GenBank/DDBJ databases">
        <title>Huge and variable diversity of episymbiotic CPR bacteria and DPANN archaea in groundwater ecosystems.</title>
        <authorList>
            <person name="He C.Y."/>
            <person name="Keren R."/>
            <person name="Whittaker M."/>
            <person name="Farag I.F."/>
            <person name="Doudna J."/>
            <person name="Cate J.H.D."/>
            <person name="Banfield J.F."/>
        </authorList>
    </citation>
    <scope>NUCLEOTIDE SEQUENCE</scope>
    <source>
        <strain evidence="2">NC_groundwater_1813_Pr3_B-0.1um_71_17</strain>
    </source>
</reference>
<dbReference type="AlphaFoldDB" id="A0A933SB34"/>
<dbReference type="Proteomes" id="UP000696931">
    <property type="component" value="Unassembled WGS sequence"/>
</dbReference>
<evidence type="ECO:0000313" key="3">
    <source>
        <dbReference type="Proteomes" id="UP000696931"/>
    </source>
</evidence>
<dbReference type="Gene3D" id="3.40.50.1010">
    <property type="entry name" value="5'-nuclease"/>
    <property type="match status" value="1"/>
</dbReference>
<gene>
    <name evidence="2" type="ORF">HZA61_07215</name>
</gene>
<dbReference type="InterPro" id="IPR012340">
    <property type="entry name" value="NA-bd_OB-fold"/>
</dbReference>
<dbReference type="GO" id="GO:0004540">
    <property type="term" value="F:RNA nuclease activity"/>
    <property type="evidence" value="ECO:0007669"/>
    <property type="project" value="InterPro"/>
</dbReference>
<organism evidence="2 3">
    <name type="scientific">Eiseniibacteriota bacterium</name>
    <dbReference type="NCBI Taxonomy" id="2212470"/>
    <lineage>
        <taxon>Bacteria</taxon>
        <taxon>Candidatus Eiseniibacteriota</taxon>
    </lineage>
</organism>
<dbReference type="SUPFAM" id="SSF50249">
    <property type="entry name" value="Nucleic acid-binding proteins"/>
    <property type="match status" value="1"/>
</dbReference>
<dbReference type="Gene3D" id="2.40.50.140">
    <property type="entry name" value="Nucleic acid-binding proteins"/>
    <property type="match status" value="1"/>
</dbReference>
<name>A0A933SB34_UNCEI</name>